<evidence type="ECO:0000313" key="3">
    <source>
        <dbReference type="Proteomes" id="UP000247152"/>
    </source>
</evidence>
<reference evidence="1 3" key="1">
    <citation type="submission" date="2018-05" db="EMBL/GenBank/DDBJ databases">
        <title>Legionella qingyii sp.nov., whole genome shotgun sequence.</title>
        <authorList>
            <person name="Wu H."/>
            <person name="Zhu Q."/>
            <person name="Hu C."/>
        </authorList>
    </citation>
    <scope>NUCLEOTIDE SEQUENCE [LARGE SCALE GENOMIC DNA]</scope>
    <source>
        <strain evidence="1 3">HEB18</strain>
    </source>
</reference>
<dbReference type="OrthoDB" id="9924393at2"/>
<dbReference type="AlphaFoldDB" id="A0A317TZM2"/>
<keyword evidence="4" id="KW-1185">Reference proteome</keyword>
<comment type="caution">
    <text evidence="1">The sequence shown here is derived from an EMBL/GenBank/DDBJ whole genome shotgun (WGS) entry which is preliminary data.</text>
</comment>
<dbReference type="EMBL" id="RZGX01000006">
    <property type="protein sequence ID" value="RUR24162.1"/>
    <property type="molecule type" value="Genomic_DNA"/>
</dbReference>
<dbReference type="RefSeq" id="WP_110144217.1">
    <property type="nucleotide sequence ID" value="NZ_QHJG01000058.1"/>
</dbReference>
<protein>
    <recommendedName>
        <fullName evidence="5">XRE family transcriptional regulator</fullName>
    </recommendedName>
</protein>
<evidence type="ECO:0008006" key="5">
    <source>
        <dbReference type="Google" id="ProtNLM"/>
    </source>
</evidence>
<dbReference type="Proteomes" id="UP000287374">
    <property type="component" value="Unassembled WGS sequence"/>
</dbReference>
<dbReference type="EMBL" id="QHJG01000058">
    <property type="protein sequence ID" value="PWY53886.1"/>
    <property type="molecule type" value="Genomic_DNA"/>
</dbReference>
<evidence type="ECO:0000313" key="2">
    <source>
        <dbReference type="EMBL" id="RUR24162.1"/>
    </source>
</evidence>
<gene>
    <name evidence="1" type="ORF">DGG96_19945</name>
    <name evidence="2" type="ORF">ELY20_06280</name>
</gene>
<dbReference type="Proteomes" id="UP000247152">
    <property type="component" value="Unassembled WGS sequence"/>
</dbReference>
<reference evidence="2 4" key="2">
    <citation type="submission" date="2018-12" db="EMBL/GenBank/DDBJ databases">
        <title>Legionella sp,whole genome shotgun sequence.</title>
        <authorList>
            <person name="Wu H."/>
        </authorList>
    </citation>
    <scope>NUCLEOTIDE SEQUENCE [LARGE SCALE GENOMIC DNA]</scope>
    <source>
        <strain evidence="4">km489</strain>
        <strain evidence="2">Km489</strain>
    </source>
</reference>
<organism evidence="1 3">
    <name type="scientific">Legionella qingyii</name>
    <dbReference type="NCBI Taxonomy" id="2184757"/>
    <lineage>
        <taxon>Bacteria</taxon>
        <taxon>Pseudomonadati</taxon>
        <taxon>Pseudomonadota</taxon>
        <taxon>Gammaproteobacteria</taxon>
        <taxon>Legionellales</taxon>
        <taxon>Legionellaceae</taxon>
        <taxon>Legionella</taxon>
    </lineage>
</organism>
<evidence type="ECO:0000313" key="4">
    <source>
        <dbReference type="Proteomes" id="UP000287374"/>
    </source>
</evidence>
<proteinExistence type="predicted"/>
<accession>A0A317TZM2</accession>
<name>A0A317TZM2_9GAMM</name>
<sequence>MECLSINLPQKEARYILKNESQKNLIKMLLHHASMDLKYFAELLGVESSVLVQVVKGNDFLDGENFKRLVDWFFFFING</sequence>
<evidence type="ECO:0000313" key="1">
    <source>
        <dbReference type="EMBL" id="PWY53886.1"/>
    </source>
</evidence>